<dbReference type="Pfam" id="PF01370">
    <property type="entry name" value="Epimerase"/>
    <property type="match status" value="1"/>
</dbReference>
<feature type="domain" description="NAD-dependent epimerase/dehydratase" evidence="2">
    <location>
        <begin position="12"/>
        <end position="251"/>
    </location>
</feature>
<evidence type="ECO:0000313" key="3">
    <source>
        <dbReference type="EMBL" id="HIH16483.1"/>
    </source>
</evidence>
<dbReference type="InterPro" id="IPR036291">
    <property type="entry name" value="NAD(P)-bd_dom_sf"/>
</dbReference>
<evidence type="ECO:0000259" key="2">
    <source>
        <dbReference type="Pfam" id="PF01370"/>
    </source>
</evidence>
<dbReference type="PANTHER" id="PTHR43000">
    <property type="entry name" value="DTDP-D-GLUCOSE 4,6-DEHYDRATASE-RELATED"/>
    <property type="match status" value="1"/>
</dbReference>
<gene>
    <name evidence="3" type="ORF">HA252_03705</name>
</gene>
<protein>
    <submittedName>
        <fullName evidence="3">NAD-dependent epimerase/dehydratase family protein</fullName>
    </submittedName>
</protein>
<dbReference type="SUPFAM" id="SSF51735">
    <property type="entry name" value="NAD(P)-binding Rossmann-fold domains"/>
    <property type="match status" value="1"/>
</dbReference>
<dbReference type="EMBL" id="DUGH01000090">
    <property type="protein sequence ID" value="HIH16483.1"/>
    <property type="molecule type" value="Genomic_DNA"/>
</dbReference>
<dbReference type="Proteomes" id="UP000564964">
    <property type="component" value="Unassembled WGS sequence"/>
</dbReference>
<dbReference type="Gene3D" id="3.40.50.720">
    <property type="entry name" value="NAD(P)-binding Rossmann-like Domain"/>
    <property type="match status" value="1"/>
</dbReference>
<proteinExistence type="inferred from homology"/>
<name>A0A7J4JFD9_9ARCH</name>
<comment type="similarity">
    <text evidence="1">Belongs to the NAD(P)-dependent epimerase/dehydratase family.</text>
</comment>
<dbReference type="Gene3D" id="3.90.25.10">
    <property type="entry name" value="UDP-galactose 4-epimerase, domain 1"/>
    <property type="match status" value="1"/>
</dbReference>
<sequence length="330" mass="37587">MYKLKQMKGQKALVTGGLGFIGSNVAHRLVGLGAKVTVYDACLDPYGWNYANVREIREHVRVVKADTRDFDKLCAHVKGQDYVFNCAGQVSHLDSMKDPWLDLDINCKGNLNLLEAARRFNDQARIVYCGTRAQIGRAMYSPIDEAHPTNPVDIYGINKLAGEKYHLLYADVYGMPVTSLPLNNVFGERHQMKHCLYGILNWFIRLALEGRDITIYGSGKQLREYNYVQDVVDALVLAGQSRKAKGRFYSISTRKAMPFLEMARQVVKEVGRGRVVKAPWPRERKQIEVGNVVSSYRKAKRELGWEPRTSFEAGLEKTVAFYRERLPEYV</sequence>
<comment type="caution">
    <text evidence="3">The sequence shown here is derived from an EMBL/GenBank/DDBJ whole genome shotgun (WGS) entry which is preliminary data.</text>
</comment>
<organism evidence="3 4">
    <name type="scientific">Candidatus Iainarchaeum sp</name>
    <dbReference type="NCBI Taxonomy" id="3101447"/>
    <lineage>
        <taxon>Archaea</taxon>
        <taxon>Candidatus Iainarchaeota</taxon>
        <taxon>Candidatus Iainarchaeia</taxon>
        <taxon>Candidatus Iainarchaeales</taxon>
        <taxon>Candidatus Iainarchaeaceae</taxon>
        <taxon>Candidatus Iainarchaeum</taxon>
    </lineage>
</organism>
<evidence type="ECO:0000256" key="1">
    <source>
        <dbReference type="ARBA" id="ARBA00007637"/>
    </source>
</evidence>
<reference evidence="4" key="1">
    <citation type="journal article" date="2020" name="bioRxiv">
        <title>A rank-normalized archaeal taxonomy based on genome phylogeny resolves widespread incomplete and uneven classifications.</title>
        <authorList>
            <person name="Rinke C."/>
            <person name="Chuvochina M."/>
            <person name="Mussig A.J."/>
            <person name="Chaumeil P.-A."/>
            <person name="Waite D.W."/>
            <person name="Whitman W.B."/>
            <person name="Parks D.H."/>
            <person name="Hugenholtz P."/>
        </authorList>
    </citation>
    <scope>NUCLEOTIDE SEQUENCE [LARGE SCALE GENOMIC DNA]</scope>
</reference>
<evidence type="ECO:0000313" key="4">
    <source>
        <dbReference type="Proteomes" id="UP000564964"/>
    </source>
</evidence>
<dbReference type="InterPro" id="IPR001509">
    <property type="entry name" value="Epimerase_deHydtase"/>
</dbReference>
<accession>A0A7J4JFD9</accession>
<dbReference type="AlphaFoldDB" id="A0A7J4JFD9"/>